<dbReference type="InterPro" id="IPR005498">
    <property type="entry name" value="T4SS_VirB10/TraB/TrbI"/>
</dbReference>
<keyword evidence="9" id="KW-1185">Reference proteome</keyword>
<sequence>MSGAEQGPATPETPASAAAPAAAGAPSEAFRLRGSPPRVMRLSRKALAAVGVVAGLGIGGSLIYALRPAGQHQAKELYSTENRPTADVIATAPKDYGHVPKLGPALPGDLGPPILSAEQRREAALGTPGTVPPGQGAQANAAIEARQRVLQERDAARTSKLFLGGEPAPASAPALALADQATGAVSAATPATQSEDASPNGQAAKRAFLKDDSDRRAVSAERLAAPPSPYVVQAGSVIAAALITGLRSDLPGQITAQVTQNIYDSPTGRILLIPQGAKLIGAYDSSVSFGQSRVLLAWDRLIFPDGRSIALERQPGADAAGYAGLEDGVNNHWGKLFKAALLSTMLSVGSEAGTSQSENNLAQALRAGAANGFSQAGQQVVEHELNIQPTLTIRPGFPVRVIVTRDLVLAPAGGGQ</sequence>
<dbReference type="Pfam" id="PF03743">
    <property type="entry name" value="TrbI"/>
    <property type="match status" value="1"/>
</dbReference>
<evidence type="ECO:0000256" key="7">
    <source>
        <dbReference type="SAM" id="Phobius"/>
    </source>
</evidence>
<evidence type="ECO:0000256" key="3">
    <source>
        <dbReference type="ARBA" id="ARBA00022692"/>
    </source>
</evidence>
<evidence type="ECO:0000313" key="9">
    <source>
        <dbReference type="Proteomes" id="UP000531251"/>
    </source>
</evidence>
<comment type="caution">
    <text evidence="8">The sequence shown here is derived from an EMBL/GenBank/DDBJ whole genome shotgun (WGS) entry which is preliminary data.</text>
</comment>
<dbReference type="RefSeq" id="WP_167712833.1">
    <property type="nucleotide sequence ID" value="NZ_JAATJB010000003.1"/>
</dbReference>
<protein>
    <submittedName>
        <fullName evidence="8">Type IV secretion system protein VirB10</fullName>
    </submittedName>
</protein>
<dbReference type="EMBL" id="JAATJB010000003">
    <property type="protein sequence ID" value="NJB97159.1"/>
    <property type="molecule type" value="Genomic_DNA"/>
</dbReference>
<evidence type="ECO:0000256" key="5">
    <source>
        <dbReference type="ARBA" id="ARBA00023136"/>
    </source>
</evidence>
<feature type="compositionally biased region" description="Low complexity" evidence="6">
    <location>
        <begin position="7"/>
        <end position="29"/>
    </location>
</feature>
<dbReference type="GO" id="GO:0016020">
    <property type="term" value="C:membrane"/>
    <property type="evidence" value="ECO:0007669"/>
    <property type="project" value="UniProtKB-SubCell"/>
</dbReference>
<evidence type="ECO:0000256" key="4">
    <source>
        <dbReference type="ARBA" id="ARBA00022989"/>
    </source>
</evidence>
<accession>A0A7X6BBL7</accession>
<feature type="region of interest" description="Disordered" evidence="6">
    <location>
        <begin position="1"/>
        <end position="32"/>
    </location>
</feature>
<gene>
    <name evidence="8" type="ORF">GGR89_001465</name>
</gene>
<feature type="transmembrane region" description="Helical" evidence="7">
    <location>
        <begin position="46"/>
        <end position="66"/>
    </location>
</feature>
<evidence type="ECO:0000313" key="8">
    <source>
        <dbReference type="EMBL" id="NJB97159.1"/>
    </source>
</evidence>
<evidence type="ECO:0000256" key="1">
    <source>
        <dbReference type="ARBA" id="ARBA00004167"/>
    </source>
</evidence>
<keyword evidence="5 7" id="KW-0472">Membrane</keyword>
<dbReference type="CDD" id="cd16429">
    <property type="entry name" value="VirB10"/>
    <property type="match status" value="1"/>
</dbReference>
<dbReference type="Proteomes" id="UP000531251">
    <property type="component" value="Unassembled WGS sequence"/>
</dbReference>
<dbReference type="Gene3D" id="2.40.128.260">
    <property type="entry name" value="Type IV secretion system, VirB10/TraB/TrbI"/>
    <property type="match status" value="1"/>
</dbReference>
<organism evidence="8 9">
    <name type="scientific">Sphingomonas trueperi</name>
    <dbReference type="NCBI Taxonomy" id="53317"/>
    <lineage>
        <taxon>Bacteria</taxon>
        <taxon>Pseudomonadati</taxon>
        <taxon>Pseudomonadota</taxon>
        <taxon>Alphaproteobacteria</taxon>
        <taxon>Sphingomonadales</taxon>
        <taxon>Sphingomonadaceae</taxon>
        <taxon>Sphingomonas</taxon>
    </lineage>
</organism>
<proteinExistence type="inferred from homology"/>
<dbReference type="AlphaFoldDB" id="A0A7X6BBL7"/>
<evidence type="ECO:0000256" key="2">
    <source>
        <dbReference type="ARBA" id="ARBA00010265"/>
    </source>
</evidence>
<evidence type="ECO:0000256" key="6">
    <source>
        <dbReference type="SAM" id="MobiDB-lite"/>
    </source>
</evidence>
<reference evidence="8 9" key="1">
    <citation type="submission" date="2020-03" db="EMBL/GenBank/DDBJ databases">
        <title>Genomic Encyclopedia of Type Strains, Phase IV (KMG-IV): sequencing the most valuable type-strain genomes for metagenomic binning, comparative biology and taxonomic classification.</title>
        <authorList>
            <person name="Goeker M."/>
        </authorList>
    </citation>
    <scope>NUCLEOTIDE SEQUENCE [LARGE SCALE GENOMIC DNA]</scope>
    <source>
        <strain evidence="8 9">DSM 7225</strain>
    </source>
</reference>
<comment type="similarity">
    <text evidence="2">Belongs to the TrbI/VirB10 family.</text>
</comment>
<keyword evidence="4 7" id="KW-1133">Transmembrane helix</keyword>
<keyword evidence="3 7" id="KW-0812">Transmembrane</keyword>
<name>A0A7X6BBL7_9SPHN</name>
<dbReference type="InterPro" id="IPR042217">
    <property type="entry name" value="T4SS_VirB10/TrbI"/>
</dbReference>
<comment type="subcellular location">
    <subcellularLocation>
        <location evidence="1">Membrane</location>
        <topology evidence="1">Single-pass membrane protein</topology>
    </subcellularLocation>
</comment>